<organism evidence="9 10">
    <name type="scientific">Candidatus Woesebacteria bacterium GW2011_GWC1_43_10b</name>
    <dbReference type="NCBI Taxonomy" id="1618585"/>
    <lineage>
        <taxon>Bacteria</taxon>
        <taxon>Candidatus Woeseibacteriota</taxon>
    </lineage>
</organism>
<feature type="transmembrane region" description="Helical" evidence="7">
    <location>
        <begin position="223"/>
        <end position="242"/>
    </location>
</feature>
<keyword evidence="3" id="KW-1003">Cell membrane</keyword>
<dbReference type="PROSITE" id="PS50850">
    <property type="entry name" value="MFS"/>
    <property type="match status" value="1"/>
</dbReference>
<comment type="caution">
    <text evidence="9">The sequence shown here is derived from an EMBL/GenBank/DDBJ whole genome shotgun (WGS) entry which is preliminary data.</text>
</comment>
<keyword evidence="5 7" id="KW-1133">Transmembrane helix</keyword>
<feature type="transmembrane region" description="Helical" evidence="7">
    <location>
        <begin position="386"/>
        <end position="406"/>
    </location>
</feature>
<name>A0A0G1C5N2_9BACT</name>
<feature type="transmembrane region" description="Helical" evidence="7">
    <location>
        <begin position="295"/>
        <end position="313"/>
    </location>
</feature>
<reference evidence="9 10" key="1">
    <citation type="journal article" date="2015" name="Nature">
        <title>rRNA introns, odd ribosomes, and small enigmatic genomes across a large radiation of phyla.</title>
        <authorList>
            <person name="Brown C.T."/>
            <person name="Hug L.A."/>
            <person name="Thomas B.C."/>
            <person name="Sharon I."/>
            <person name="Castelle C.J."/>
            <person name="Singh A."/>
            <person name="Wilkins M.J."/>
            <person name="Williams K.H."/>
            <person name="Banfield J.F."/>
        </authorList>
    </citation>
    <scope>NUCLEOTIDE SEQUENCE [LARGE SCALE GENOMIC DNA]</scope>
</reference>
<evidence type="ECO:0000256" key="4">
    <source>
        <dbReference type="ARBA" id="ARBA00022692"/>
    </source>
</evidence>
<keyword evidence="6 7" id="KW-0472">Membrane</keyword>
<evidence type="ECO:0000256" key="6">
    <source>
        <dbReference type="ARBA" id="ARBA00023136"/>
    </source>
</evidence>
<evidence type="ECO:0000256" key="3">
    <source>
        <dbReference type="ARBA" id="ARBA00022475"/>
    </source>
</evidence>
<dbReference type="Proteomes" id="UP000034611">
    <property type="component" value="Unassembled WGS sequence"/>
</dbReference>
<dbReference type="SUPFAM" id="SSF103473">
    <property type="entry name" value="MFS general substrate transporter"/>
    <property type="match status" value="1"/>
</dbReference>
<keyword evidence="2" id="KW-0813">Transport</keyword>
<dbReference type="InterPro" id="IPR011701">
    <property type="entry name" value="MFS"/>
</dbReference>
<keyword evidence="4 7" id="KW-0812">Transmembrane</keyword>
<dbReference type="Pfam" id="PF07690">
    <property type="entry name" value="MFS_1"/>
    <property type="match status" value="1"/>
</dbReference>
<dbReference type="CDD" id="cd06173">
    <property type="entry name" value="MFS_MefA_like"/>
    <property type="match status" value="1"/>
</dbReference>
<evidence type="ECO:0000256" key="5">
    <source>
        <dbReference type="ARBA" id="ARBA00022989"/>
    </source>
</evidence>
<comment type="subcellular location">
    <subcellularLocation>
        <location evidence="1">Cell membrane</location>
        <topology evidence="1">Multi-pass membrane protein</topology>
    </subcellularLocation>
</comment>
<evidence type="ECO:0000313" key="9">
    <source>
        <dbReference type="EMBL" id="KKS80719.1"/>
    </source>
</evidence>
<protein>
    <submittedName>
        <fullName evidence="9">Major facilitator superfamily</fullName>
    </submittedName>
</protein>
<dbReference type="InterPro" id="IPR020846">
    <property type="entry name" value="MFS_dom"/>
</dbReference>
<dbReference type="InterPro" id="IPR036259">
    <property type="entry name" value="MFS_trans_sf"/>
</dbReference>
<accession>A0A0G1C5N2</accession>
<proteinExistence type="predicted"/>
<feature type="transmembrane region" description="Helical" evidence="7">
    <location>
        <begin position="12"/>
        <end position="34"/>
    </location>
</feature>
<evidence type="ECO:0000256" key="1">
    <source>
        <dbReference type="ARBA" id="ARBA00004651"/>
    </source>
</evidence>
<feature type="transmembrane region" description="Helical" evidence="7">
    <location>
        <begin position="262"/>
        <end position="283"/>
    </location>
</feature>
<feature type="transmembrane region" description="Helical" evidence="7">
    <location>
        <begin position="46"/>
        <end position="68"/>
    </location>
</feature>
<dbReference type="GO" id="GO:0022857">
    <property type="term" value="F:transmembrane transporter activity"/>
    <property type="evidence" value="ECO:0007669"/>
    <property type="project" value="InterPro"/>
</dbReference>
<evidence type="ECO:0000256" key="7">
    <source>
        <dbReference type="SAM" id="Phobius"/>
    </source>
</evidence>
<evidence type="ECO:0000259" key="8">
    <source>
        <dbReference type="PROSITE" id="PS50850"/>
    </source>
</evidence>
<dbReference type="EMBL" id="LCEY01000010">
    <property type="protein sequence ID" value="KKS80719.1"/>
    <property type="molecule type" value="Genomic_DNA"/>
</dbReference>
<evidence type="ECO:0000313" key="10">
    <source>
        <dbReference type="Proteomes" id="UP000034611"/>
    </source>
</evidence>
<feature type="transmembrane region" description="Helical" evidence="7">
    <location>
        <begin position="319"/>
        <end position="344"/>
    </location>
</feature>
<dbReference type="PANTHER" id="PTHR43266">
    <property type="entry name" value="MACROLIDE-EFFLUX PROTEIN"/>
    <property type="match status" value="1"/>
</dbReference>
<dbReference type="AlphaFoldDB" id="A0A0G1C5N2"/>
<gene>
    <name evidence="9" type="ORF">UV56_C0010G0003</name>
</gene>
<dbReference type="Gene3D" id="1.20.1250.20">
    <property type="entry name" value="MFS general substrate transporter like domains"/>
    <property type="match status" value="1"/>
</dbReference>
<dbReference type="GO" id="GO:0005886">
    <property type="term" value="C:plasma membrane"/>
    <property type="evidence" value="ECO:0007669"/>
    <property type="project" value="UniProtKB-SubCell"/>
</dbReference>
<feature type="domain" description="Major facilitator superfamily (MFS) profile" evidence="8">
    <location>
        <begin position="222"/>
        <end position="416"/>
    </location>
</feature>
<feature type="transmembrane region" description="Helical" evidence="7">
    <location>
        <begin position="75"/>
        <end position="94"/>
    </location>
</feature>
<feature type="transmembrane region" description="Helical" evidence="7">
    <location>
        <begin position="164"/>
        <end position="185"/>
    </location>
</feature>
<sequence>MRVSLFKNHNFLYLWSSQILSQFTINIMTFLVLIRTYEQTGSTIAASFIWIAYGIPALLIGPIAAAFVDIVDRRKILMVANIAQAFVVLIYALLYQRFLYLSYGVVLGYSLLDQFYVPAEAATLPSVVRKKNLAQANGLFFISQQTATILGFGLAGLISEVIGFGKAMSIGTVLLFLAFLIVSRLPSQKWGGLKRTVSFEGKIYRFFGKIKEGYVFIRHKKTIFYPFFFLMWLHVSLSILVVNMPEIGATVIRTKPSLAGAFILAPGGLGALAGTFTVSRLLAREFRKKKIIDTALLMLSLAFMTVALVVPSIEFWAGRLVLIFIFFMVGFSYVSALIPALTFLQMRTPKKLMGRIFGNFWFLTMAVTLLPVLFSATVTEVLGIRPLLFLIGAIAGLILIVSKFYVGKNFTFIEEA</sequence>
<feature type="transmembrane region" description="Helical" evidence="7">
    <location>
        <begin position="356"/>
        <end position="374"/>
    </location>
</feature>
<dbReference type="PANTHER" id="PTHR43266:SF2">
    <property type="entry name" value="MAJOR FACILITATOR SUPERFAMILY (MFS) PROFILE DOMAIN-CONTAINING PROTEIN"/>
    <property type="match status" value="1"/>
</dbReference>
<evidence type="ECO:0000256" key="2">
    <source>
        <dbReference type="ARBA" id="ARBA00022448"/>
    </source>
</evidence>